<feature type="modified residue" description="Phosphocysteine; by EIIA" evidence="1">
    <location>
        <position position="72"/>
    </location>
</feature>
<feature type="domain" description="PTS EIIB type-5" evidence="3">
    <location>
        <begin position="1"/>
        <end position="217"/>
    </location>
</feature>
<dbReference type="PANTHER" id="PTHR39427">
    <property type="match status" value="1"/>
</dbReference>
<dbReference type="GO" id="GO:0009401">
    <property type="term" value="P:phosphoenolpyruvate-dependent sugar phosphotransferase system"/>
    <property type="evidence" value="ECO:0007669"/>
    <property type="project" value="InterPro"/>
</dbReference>
<evidence type="ECO:0000313" key="5">
    <source>
        <dbReference type="EMBL" id="MDT2514244.1"/>
    </source>
</evidence>
<keyword evidence="2" id="KW-0812">Transmembrane</keyword>
<dbReference type="Proteomes" id="UP000288388">
    <property type="component" value="Unassembled WGS sequence"/>
</dbReference>
<evidence type="ECO:0000259" key="3">
    <source>
        <dbReference type="PROSITE" id="PS51102"/>
    </source>
</evidence>
<sequence>MYKTVFVKPGSKGWGVGLTLVPSEQKNKVVSVTGGGIHPVAQQIADLTGCEACDGFKNQIPEDETLCAVIDCGGTARIGVYPMKRIPTVDVLPSSPSGPLSKHITEDIFVSGVRPEDVTILEEANLEEKQMAAINHAHAQDAESAAVTEKIVTKQDEGRESEEEFRERYSKIKEEHKEEQAKKDSFLVRFSRGIGGVMSTFYQSGRDALDMLLKNIIPFMAFISMIVGIINYTGIGDWLAKVLSPLAGSLPGMIALALICSIPILSPILGPGAVISQVIGVLIGTQIANGSIPVQYALPALFAINAHVGCDFIPVGLSLGEAKPETVAIGVPAILYGRMLTGFTAVILAWLASFGMY</sequence>
<reference evidence="6 8" key="2">
    <citation type="submission" date="2018-12" db="EMBL/GenBank/DDBJ databases">
        <title>A novel vanA-carrying plasmid in a clinical isolate of Enterococcus avium.</title>
        <authorList>
            <person name="Bernasconi O.J."/>
            <person name="Luzzaro F."/>
            <person name="Endimiani A."/>
        </authorList>
    </citation>
    <scope>NUCLEOTIDE SEQUENCE [LARGE SCALE GENOMIC DNA]</scope>
    <source>
        <strain evidence="6 8">LC0559/18</strain>
    </source>
</reference>
<protein>
    <submittedName>
        <fullName evidence="7">PTS glucitol/sorbitol IIBC subunit</fullName>
    </submittedName>
    <submittedName>
        <fullName evidence="4">PTS glucitol/sorbitol transporter subunit IIB</fullName>
    </submittedName>
</protein>
<dbReference type="RefSeq" id="WP_048719177.1">
    <property type="nucleotide sequence ID" value="NZ_CAAKNX010000038.1"/>
</dbReference>
<dbReference type="EMBL" id="JARPWY010000018">
    <property type="protein sequence ID" value="MDT2514244.1"/>
    <property type="molecule type" value="Genomic_DNA"/>
</dbReference>
<dbReference type="GO" id="GO:0008982">
    <property type="term" value="F:protein-N(PI)-phosphohistidine-sugar phosphotransferase activity"/>
    <property type="evidence" value="ECO:0007669"/>
    <property type="project" value="InterPro"/>
</dbReference>
<evidence type="ECO:0000313" key="9">
    <source>
        <dbReference type="Proteomes" id="UP000316316"/>
    </source>
</evidence>
<dbReference type="PROSITE" id="PS51102">
    <property type="entry name" value="PTS_EIIB_TYPE_5"/>
    <property type="match status" value="1"/>
</dbReference>
<dbReference type="Proteomes" id="UP001260773">
    <property type="component" value="Unassembled WGS sequence"/>
</dbReference>
<comment type="caution">
    <text evidence="7">The sequence shown here is derived from an EMBL/GenBank/DDBJ whole genome shotgun (WGS) entry which is preliminary data.</text>
</comment>
<dbReference type="InterPro" id="IPR004702">
    <property type="entry name" value="PTS_sorb_EIIBC"/>
</dbReference>
<dbReference type="Pfam" id="PF03612">
    <property type="entry name" value="EIIBC-GUT_N"/>
    <property type="match status" value="1"/>
</dbReference>
<evidence type="ECO:0000313" key="10">
    <source>
        <dbReference type="Proteomes" id="UP001264335"/>
    </source>
</evidence>
<keyword evidence="2" id="KW-1133">Transmembrane helix</keyword>
<dbReference type="EMBL" id="JARPWH010000038">
    <property type="protein sequence ID" value="MDT2403047.1"/>
    <property type="molecule type" value="Genomic_DNA"/>
</dbReference>
<dbReference type="Pfam" id="PF07663">
    <property type="entry name" value="EIIBC-GUT_C"/>
    <property type="match status" value="1"/>
</dbReference>
<dbReference type="GeneID" id="69569454"/>
<evidence type="ECO:0000256" key="2">
    <source>
        <dbReference type="SAM" id="Phobius"/>
    </source>
</evidence>
<evidence type="ECO:0000256" key="1">
    <source>
        <dbReference type="PROSITE-ProRule" id="PRU00425"/>
    </source>
</evidence>
<organism evidence="7 9">
    <name type="scientific">Enterococcus avium</name>
    <name type="common">Streptococcus avium</name>
    <dbReference type="NCBI Taxonomy" id="33945"/>
    <lineage>
        <taxon>Bacteria</taxon>
        <taxon>Bacillati</taxon>
        <taxon>Bacillota</taxon>
        <taxon>Bacilli</taxon>
        <taxon>Lactobacillales</taxon>
        <taxon>Enterococcaceae</taxon>
        <taxon>Enterococcus</taxon>
    </lineage>
</organism>
<evidence type="ECO:0000313" key="4">
    <source>
        <dbReference type="EMBL" id="MDT2403047.1"/>
    </source>
</evidence>
<proteinExistence type="predicted"/>
<dbReference type="GO" id="GO:0005886">
    <property type="term" value="C:plasma membrane"/>
    <property type="evidence" value="ECO:0007669"/>
    <property type="project" value="TreeGrafter"/>
</dbReference>
<feature type="transmembrane region" description="Helical" evidence="2">
    <location>
        <begin position="296"/>
        <end position="317"/>
    </location>
</feature>
<dbReference type="EMBL" id="RYZS01000001">
    <property type="protein sequence ID" value="RVU93808.1"/>
    <property type="molecule type" value="Genomic_DNA"/>
</dbReference>
<dbReference type="EMBL" id="PDXQ01000001">
    <property type="protein sequence ID" value="TRZ35365.1"/>
    <property type="molecule type" value="Genomic_DNA"/>
</dbReference>
<dbReference type="InterPro" id="IPR011638">
    <property type="entry name" value="PTS_EIIBC_GUT_C"/>
</dbReference>
<evidence type="ECO:0000313" key="6">
    <source>
        <dbReference type="EMBL" id="RVU93808.1"/>
    </source>
</evidence>
<feature type="transmembrane region" description="Helical" evidence="2">
    <location>
        <begin position="216"/>
        <end position="235"/>
    </location>
</feature>
<dbReference type="Proteomes" id="UP000316316">
    <property type="component" value="Unassembled WGS sequence"/>
</dbReference>
<dbReference type="PANTHER" id="PTHR39427:SF1">
    <property type="entry name" value="PTS SYSTEM GLUCITOL_SORBITOL-SPECIFIC EIIB COMPONENT"/>
    <property type="match status" value="1"/>
</dbReference>
<evidence type="ECO:0000313" key="7">
    <source>
        <dbReference type="EMBL" id="TRZ35365.1"/>
    </source>
</evidence>
<feature type="transmembrane region" description="Helical" evidence="2">
    <location>
        <begin position="329"/>
        <end position="352"/>
    </location>
</feature>
<reference evidence="4 10" key="3">
    <citation type="submission" date="2023-03" db="EMBL/GenBank/DDBJ databases">
        <authorList>
            <person name="Shen W."/>
            <person name="Cai J."/>
        </authorList>
    </citation>
    <scope>NUCLEOTIDE SEQUENCE [LARGE SCALE GENOMIC DNA]</scope>
    <source>
        <strain evidence="4">P33-2</strain>
        <strain evidence="5 10">Y2</strain>
    </source>
</reference>
<evidence type="ECO:0000313" key="8">
    <source>
        <dbReference type="Proteomes" id="UP000288388"/>
    </source>
</evidence>
<gene>
    <name evidence="7" type="ORF">AUF17_15310</name>
    <name evidence="6" type="ORF">EK398_02405</name>
    <name evidence="4" type="ORF">P7D43_11725</name>
    <name evidence="5" type="ORF">P7D79_08380</name>
</gene>
<feature type="transmembrane region" description="Helical" evidence="2">
    <location>
        <begin position="255"/>
        <end position="284"/>
    </location>
</feature>
<name>A0A2N8Q003_ENTAV</name>
<dbReference type="AlphaFoldDB" id="A0A2N8Q003"/>
<keyword evidence="2" id="KW-0472">Membrane</keyword>
<accession>A0A2N8Q003</accession>
<dbReference type="InterPro" id="IPR011618">
    <property type="entry name" value="PTS_EIIBC_GUT_N"/>
</dbReference>
<reference evidence="7 9" key="1">
    <citation type="submission" date="2017-10" db="EMBL/GenBank/DDBJ databases">
        <title>FDA dAtabase for Regulatory Grade micrObial Sequences (FDA-ARGOS): Supporting development and validation of Infectious Disease Dx tests.</title>
        <authorList>
            <person name="Campos J."/>
            <person name="Goldberg B."/>
            <person name="Tallon L.J."/>
            <person name="Sadzewicz L."/>
            <person name="Sengamalay N."/>
            <person name="Ott S."/>
            <person name="Godinez A."/>
            <person name="Nagaraj S."/>
            <person name="Vyas G."/>
            <person name="Aluvathingal J."/>
            <person name="Nadendla S."/>
            <person name="Geyer C."/>
            <person name="Nandy P."/>
            <person name="Hobson J."/>
            <person name="Sichtig H."/>
        </authorList>
    </citation>
    <scope>NUCLEOTIDE SEQUENCE [LARGE SCALE GENOMIC DNA]</scope>
    <source>
        <strain evidence="7 9">FDAARGOS_185</strain>
    </source>
</reference>
<dbReference type="Proteomes" id="UP001264335">
    <property type="component" value="Unassembled WGS sequence"/>
</dbReference>